<accession>A0A6A4NWA4</accession>
<comment type="caution">
    <text evidence="1">The sequence shown here is derived from an EMBL/GenBank/DDBJ whole genome shotgun (WGS) entry which is preliminary data.</text>
</comment>
<dbReference type="AlphaFoldDB" id="A0A6A4NWA4"/>
<reference evidence="2" key="1">
    <citation type="journal article" date="2020" name="Nat. Commun.">
        <title>Genome sequence of the cluster root forming white lupin.</title>
        <authorList>
            <person name="Hufnagel B."/>
            <person name="Marques A."/>
            <person name="Soriano A."/>
            <person name="Marques L."/>
            <person name="Divol F."/>
            <person name="Doumas P."/>
            <person name="Sallet E."/>
            <person name="Mancinotti D."/>
            <person name="Carrere S."/>
            <person name="Marande W."/>
            <person name="Arribat S."/>
            <person name="Keller J."/>
            <person name="Huneau C."/>
            <person name="Blein T."/>
            <person name="Aime D."/>
            <person name="Laguerre M."/>
            <person name="Taylor J."/>
            <person name="Schubert V."/>
            <person name="Nelson M."/>
            <person name="Geu-Flores F."/>
            <person name="Crespi M."/>
            <person name="Gallardo-Guerrero K."/>
            <person name="Delaux P.-M."/>
            <person name="Salse J."/>
            <person name="Berges H."/>
            <person name="Guyot R."/>
            <person name="Gouzy J."/>
            <person name="Peret B."/>
        </authorList>
    </citation>
    <scope>NUCLEOTIDE SEQUENCE [LARGE SCALE GENOMIC DNA]</scope>
    <source>
        <strain evidence="2">cv. Amiga</strain>
    </source>
</reference>
<proteinExistence type="predicted"/>
<evidence type="ECO:0000313" key="1">
    <source>
        <dbReference type="EMBL" id="KAE9596633.1"/>
    </source>
</evidence>
<organism evidence="1 2">
    <name type="scientific">Lupinus albus</name>
    <name type="common">White lupine</name>
    <name type="synonym">Lupinus termis</name>
    <dbReference type="NCBI Taxonomy" id="3870"/>
    <lineage>
        <taxon>Eukaryota</taxon>
        <taxon>Viridiplantae</taxon>
        <taxon>Streptophyta</taxon>
        <taxon>Embryophyta</taxon>
        <taxon>Tracheophyta</taxon>
        <taxon>Spermatophyta</taxon>
        <taxon>Magnoliopsida</taxon>
        <taxon>eudicotyledons</taxon>
        <taxon>Gunneridae</taxon>
        <taxon>Pentapetalae</taxon>
        <taxon>rosids</taxon>
        <taxon>fabids</taxon>
        <taxon>Fabales</taxon>
        <taxon>Fabaceae</taxon>
        <taxon>Papilionoideae</taxon>
        <taxon>50 kb inversion clade</taxon>
        <taxon>genistoids sensu lato</taxon>
        <taxon>core genistoids</taxon>
        <taxon>Genisteae</taxon>
        <taxon>Lupinus</taxon>
    </lineage>
</organism>
<gene>
    <name evidence="1" type="ORF">Lalb_Chr16g0378131</name>
</gene>
<evidence type="ECO:0000313" key="2">
    <source>
        <dbReference type="Proteomes" id="UP000447434"/>
    </source>
</evidence>
<keyword evidence="2" id="KW-1185">Reference proteome</keyword>
<sequence>MRGLMVEKDPGLSWIEAKKDIHVFSSGDISHPMADEVQAELHRLKRNMIRTKSDDSETQKACYLNCTG</sequence>
<name>A0A6A4NWA4_LUPAL</name>
<dbReference type="Proteomes" id="UP000447434">
    <property type="component" value="Chromosome 16"/>
</dbReference>
<dbReference type="EMBL" id="WOCE01000016">
    <property type="protein sequence ID" value="KAE9596633.1"/>
    <property type="molecule type" value="Genomic_DNA"/>
</dbReference>
<protein>
    <submittedName>
        <fullName evidence="1">Putative DYW domain-containing protein</fullName>
    </submittedName>
</protein>
<dbReference type="OrthoDB" id="728902at2759"/>